<evidence type="ECO:0000313" key="3">
    <source>
        <dbReference type="EMBL" id="WVZ50172.1"/>
    </source>
</evidence>
<dbReference type="InterPro" id="IPR001611">
    <property type="entry name" value="Leu-rich_rpt"/>
</dbReference>
<keyword evidence="1" id="KW-0677">Repeat</keyword>
<dbReference type="Proteomes" id="UP001341281">
    <property type="component" value="Chromosome 01"/>
</dbReference>
<keyword evidence="4" id="KW-1185">Reference proteome</keyword>
<dbReference type="Pfam" id="PF23598">
    <property type="entry name" value="LRR_14"/>
    <property type="match status" value="2"/>
</dbReference>
<feature type="domain" description="Disease resistance R13L4/SHOC-2-like LRR" evidence="2">
    <location>
        <begin position="41"/>
        <end position="165"/>
    </location>
</feature>
<dbReference type="InterPro" id="IPR006553">
    <property type="entry name" value="Leu-rich_rpt_Cys-con_subtyp"/>
</dbReference>
<dbReference type="SUPFAM" id="SSF52047">
    <property type="entry name" value="RNI-like"/>
    <property type="match status" value="1"/>
</dbReference>
<dbReference type="SMART" id="SM00367">
    <property type="entry name" value="LRR_CC"/>
    <property type="match status" value="4"/>
</dbReference>
<reference evidence="3 4" key="1">
    <citation type="submission" date="2024-02" db="EMBL/GenBank/DDBJ databases">
        <title>High-quality chromosome-scale genome assembly of Pensacola bahiagrass (Paspalum notatum Flugge var. saurae).</title>
        <authorList>
            <person name="Vega J.M."/>
            <person name="Podio M."/>
            <person name="Orjuela J."/>
            <person name="Siena L.A."/>
            <person name="Pessino S.C."/>
            <person name="Combes M.C."/>
            <person name="Mariac C."/>
            <person name="Albertini E."/>
            <person name="Pupilli F."/>
            <person name="Ortiz J.P.A."/>
            <person name="Leblanc O."/>
        </authorList>
    </citation>
    <scope>NUCLEOTIDE SEQUENCE [LARGE SCALE GENOMIC DNA]</scope>
    <source>
        <strain evidence="3">R1</strain>
        <tissue evidence="3">Leaf</tissue>
    </source>
</reference>
<dbReference type="EMBL" id="CP144745">
    <property type="protein sequence ID" value="WVZ50172.1"/>
    <property type="molecule type" value="Genomic_DNA"/>
</dbReference>
<dbReference type="InterPro" id="IPR055414">
    <property type="entry name" value="LRR_R13L4/SHOC2-like"/>
</dbReference>
<name>A0AAQ3PGF1_PASNO</name>
<dbReference type="AlphaFoldDB" id="A0AAQ3PGF1"/>
<dbReference type="InterPro" id="IPR032675">
    <property type="entry name" value="LRR_dom_sf"/>
</dbReference>
<gene>
    <name evidence="3" type="ORF">U9M48_001453</name>
</gene>
<dbReference type="InterPro" id="IPR050715">
    <property type="entry name" value="LRR-SigEffector_domain"/>
</dbReference>
<dbReference type="Gene3D" id="3.80.10.10">
    <property type="entry name" value="Ribonuclease Inhibitor"/>
    <property type="match status" value="3"/>
</dbReference>
<accession>A0AAQ3PGF1</accession>
<dbReference type="PANTHER" id="PTHR45752">
    <property type="entry name" value="LEUCINE-RICH REPEAT-CONTAINING"/>
    <property type="match status" value="1"/>
</dbReference>
<dbReference type="PANTHER" id="PTHR45752:SF187">
    <property type="entry name" value="LEUCINE-RICH REPEAT AND IQ DOMAIN-CONTAINING PROTEIN 4"/>
    <property type="match status" value="1"/>
</dbReference>
<evidence type="ECO:0000256" key="1">
    <source>
        <dbReference type="ARBA" id="ARBA00022737"/>
    </source>
</evidence>
<sequence length="486" mass="54301">MSKLPESFSDLKRMVHLDMSGCAGISSLPCSLGKLANLQDLELSNCSSLQEIPESLCAITHLQNLNLTSCDSLQRLPEAIGNLADLQYLNMSKCRKITKLPESMMELQNLLHLDLSGCGGVKEWLLLGGLRRLTALQHLDLSETSIPHEESDVAFGNLTSLKKLILVGCGINAVDFIGALTNLEDLDLSCNIRLLCLPESICNLKRLQKLDLSFCKRLESLPDSIGALGLKSLQVEDRSAELMDQASSLVHNSRTLPVFKVHADDVSGCRKLHLLEGDHHISELRIVSLENAMCLQEAKNSVVAKEHTEGLEEWRTAYYAEDGVVEFMFPVLDSLTIRYCPRLRLKPCPPTFCECRINGSDQVLSSFEEVRKISHHTTFSRATKLKLGIIRCQSMEVFHHFSALQVLMISCCDKLTSLPESMRHLTSLRSLTLEWCKGISAMPEWLGDLYSLKTLEINGCESIKSLPSCIHQLKELEKVKIRSNRK</sequence>
<protein>
    <recommendedName>
        <fullName evidence="2">Disease resistance R13L4/SHOC-2-like LRR domain-containing protein</fullName>
    </recommendedName>
</protein>
<evidence type="ECO:0000313" key="4">
    <source>
        <dbReference type="Proteomes" id="UP001341281"/>
    </source>
</evidence>
<dbReference type="Pfam" id="PF00560">
    <property type="entry name" value="LRR_1"/>
    <property type="match status" value="1"/>
</dbReference>
<evidence type="ECO:0000259" key="2">
    <source>
        <dbReference type="Pfam" id="PF23598"/>
    </source>
</evidence>
<proteinExistence type="predicted"/>
<feature type="domain" description="Disease resistance R13L4/SHOC-2-like LRR" evidence="2">
    <location>
        <begin position="393"/>
        <end position="482"/>
    </location>
</feature>
<organism evidence="3 4">
    <name type="scientific">Paspalum notatum var. saurae</name>
    <dbReference type="NCBI Taxonomy" id="547442"/>
    <lineage>
        <taxon>Eukaryota</taxon>
        <taxon>Viridiplantae</taxon>
        <taxon>Streptophyta</taxon>
        <taxon>Embryophyta</taxon>
        <taxon>Tracheophyta</taxon>
        <taxon>Spermatophyta</taxon>
        <taxon>Magnoliopsida</taxon>
        <taxon>Liliopsida</taxon>
        <taxon>Poales</taxon>
        <taxon>Poaceae</taxon>
        <taxon>PACMAD clade</taxon>
        <taxon>Panicoideae</taxon>
        <taxon>Andropogonodae</taxon>
        <taxon>Paspaleae</taxon>
        <taxon>Paspalinae</taxon>
        <taxon>Paspalum</taxon>
    </lineage>
</organism>